<accession>A0A3P5WZL7</accession>
<evidence type="ECO:0008006" key="4">
    <source>
        <dbReference type="Google" id="ProtNLM"/>
    </source>
</evidence>
<dbReference type="AlphaFoldDB" id="A0A3P5WZL7"/>
<keyword evidence="1" id="KW-1133">Transmembrane helix</keyword>
<evidence type="ECO:0000313" key="3">
    <source>
        <dbReference type="Proteomes" id="UP000277498"/>
    </source>
</evidence>
<dbReference type="Proteomes" id="UP000277498">
    <property type="component" value="Unassembled WGS sequence"/>
</dbReference>
<dbReference type="OrthoDB" id="5354324at2"/>
<dbReference type="RefSeq" id="WP_124086218.1">
    <property type="nucleotide sequence ID" value="NZ_UXAW01000058.1"/>
</dbReference>
<protein>
    <recommendedName>
        <fullName evidence="4">DUF1523 domain-containing protein</fullName>
    </recommendedName>
</protein>
<dbReference type="EMBL" id="UXAW01000058">
    <property type="protein sequence ID" value="VDC27221.1"/>
    <property type="molecule type" value="Genomic_DNA"/>
</dbReference>
<reference evidence="2 3" key="1">
    <citation type="submission" date="2018-11" db="EMBL/GenBank/DDBJ databases">
        <authorList>
            <person name="Criscuolo A."/>
        </authorList>
    </citation>
    <scope>NUCLEOTIDE SEQUENCE [LARGE SCALE GENOMIC DNA]</scope>
    <source>
        <strain evidence="2">ACIP111625</strain>
    </source>
</reference>
<name>A0A3P5WZL7_9RHOB</name>
<gene>
    <name evidence="2" type="ORF">XINFAN_01807</name>
</gene>
<sequence length="223" mass="26208">MRYVKWTFWLLIFVLVGGFLHYTLPQHDIVRIVGIENRRIDIGENSIFWSRAEVGMTDSTSRDVFFINAVYPNGKTMEYRNEDTGWGWPPYFKIDSFGLQTRTKDLVSTASDPVWVQVTHYGWRNKFFTIFPNAVSVKRVAGPDVTVIPWVSIIVLVTLAFILFMIRRMWMQFRERMVDPAMVRAEQAFDRVDARADEVRAGARGLWGRFRSWLDSWKSKPKR</sequence>
<organism evidence="2 3">
    <name type="scientific">Pseudogemmobacter humi</name>
    <dbReference type="NCBI Taxonomy" id="2483812"/>
    <lineage>
        <taxon>Bacteria</taxon>
        <taxon>Pseudomonadati</taxon>
        <taxon>Pseudomonadota</taxon>
        <taxon>Alphaproteobacteria</taxon>
        <taxon>Rhodobacterales</taxon>
        <taxon>Paracoccaceae</taxon>
        <taxon>Pseudogemmobacter</taxon>
    </lineage>
</organism>
<dbReference type="Pfam" id="PF07509">
    <property type="entry name" value="DUF1523"/>
    <property type="match status" value="1"/>
</dbReference>
<dbReference type="InterPro" id="IPR011088">
    <property type="entry name" value="Phage_phiNM3_A0EWY4"/>
</dbReference>
<evidence type="ECO:0000313" key="2">
    <source>
        <dbReference type="EMBL" id="VDC27221.1"/>
    </source>
</evidence>
<keyword evidence="1" id="KW-0812">Transmembrane</keyword>
<feature type="transmembrane region" description="Helical" evidence="1">
    <location>
        <begin position="147"/>
        <end position="166"/>
    </location>
</feature>
<proteinExistence type="predicted"/>
<keyword evidence="3" id="KW-1185">Reference proteome</keyword>
<evidence type="ECO:0000256" key="1">
    <source>
        <dbReference type="SAM" id="Phobius"/>
    </source>
</evidence>
<keyword evidence="1" id="KW-0472">Membrane</keyword>